<dbReference type="AlphaFoldDB" id="A0A813JLR2"/>
<evidence type="ECO:0008006" key="6">
    <source>
        <dbReference type="Google" id="ProtNLM"/>
    </source>
</evidence>
<keyword evidence="1" id="KW-1133">Transmembrane helix</keyword>
<feature type="transmembrane region" description="Helical" evidence="1">
    <location>
        <begin position="74"/>
        <end position="100"/>
    </location>
</feature>
<name>A0A813JLR2_POLGL</name>
<feature type="transmembrane region" description="Helical" evidence="1">
    <location>
        <begin position="35"/>
        <end position="68"/>
    </location>
</feature>
<dbReference type="Proteomes" id="UP000626109">
    <property type="component" value="Unassembled WGS sequence"/>
</dbReference>
<evidence type="ECO:0000313" key="3">
    <source>
        <dbReference type="EMBL" id="CAE8681789.1"/>
    </source>
</evidence>
<gene>
    <name evidence="2" type="ORF">PGLA1383_LOCUS45949</name>
    <name evidence="3" type="ORF">PGLA2088_LOCUS22607</name>
</gene>
<dbReference type="Proteomes" id="UP000654075">
    <property type="component" value="Unassembled WGS sequence"/>
</dbReference>
<keyword evidence="5" id="KW-1185">Reference proteome</keyword>
<dbReference type="EMBL" id="CAJNNV010029648">
    <property type="protein sequence ID" value="CAE8629474.1"/>
    <property type="molecule type" value="Genomic_DNA"/>
</dbReference>
<dbReference type="EMBL" id="CAJNNW010025994">
    <property type="protein sequence ID" value="CAE8681789.1"/>
    <property type="molecule type" value="Genomic_DNA"/>
</dbReference>
<accession>A0A813JLR2</accession>
<evidence type="ECO:0000313" key="2">
    <source>
        <dbReference type="EMBL" id="CAE8629474.1"/>
    </source>
</evidence>
<protein>
    <recommendedName>
        <fullName evidence="6">Transmembrane protein</fullName>
    </recommendedName>
</protein>
<reference evidence="3" key="1">
    <citation type="submission" date="2021-02" db="EMBL/GenBank/DDBJ databases">
        <authorList>
            <person name="Dougan E. K."/>
            <person name="Rhodes N."/>
            <person name="Thang M."/>
            <person name="Chan C."/>
        </authorList>
    </citation>
    <scope>NUCLEOTIDE SEQUENCE</scope>
</reference>
<sequence length="118" mass="13125">MVGRLQNKIKLRLYHFFPFYVQSILHHTARVSPELVCCLFVVLLLFACLFVVVFVCLFVVVAVVVVAVVLLSVVVVVVSAGVVAVFVNVWASAFMFACLFPFDGLQLLFHDPFMSDIG</sequence>
<proteinExistence type="predicted"/>
<evidence type="ECO:0000313" key="4">
    <source>
        <dbReference type="Proteomes" id="UP000626109"/>
    </source>
</evidence>
<keyword evidence="1" id="KW-0812">Transmembrane</keyword>
<comment type="caution">
    <text evidence="3">The sequence shown here is derived from an EMBL/GenBank/DDBJ whole genome shotgun (WGS) entry which is preliminary data.</text>
</comment>
<evidence type="ECO:0000313" key="5">
    <source>
        <dbReference type="Proteomes" id="UP000654075"/>
    </source>
</evidence>
<evidence type="ECO:0000256" key="1">
    <source>
        <dbReference type="SAM" id="Phobius"/>
    </source>
</evidence>
<organism evidence="3 4">
    <name type="scientific">Polarella glacialis</name>
    <name type="common">Dinoflagellate</name>
    <dbReference type="NCBI Taxonomy" id="89957"/>
    <lineage>
        <taxon>Eukaryota</taxon>
        <taxon>Sar</taxon>
        <taxon>Alveolata</taxon>
        <taxon>Dinophyceae</taxon>
        <taxon>Suessiales</taxon>
        <taxon>Suessiaceae</taxon>
        <taxon>Polarella</taxon>
    </lineage>
</organism>
<keyword evidence="1" id="KW-0472">Membrane</keyword>